<gene>
    <name evidence="1" type="ORF">BV25DRAFT_1413196</name>
</gene>
<reference evidence="1" key="2">
    <citation type="journal article" date="2022" name="New Phytol.">
        <title>Evolutionary transition to the ectomycorrhizal habit in the genomes of a hyperdiverse lineage of mushroom-forming fungi.</title>
        <authorList>
            <person name="Looney B."/>
            <person name="Miyauchi S."/>
            <person name="Morin E."/>
            <person name="Drula E."/>
            <person name="Courty P.E."/>
            <person name="Kohler A."/>
            <person name="Kuo A."/>
            <person name="LaButti K."/>
            <person name="Pangilinan J."/>
            <person name="Lipzen A."/>
            <person name="Riley R."/>
            <person name="Andreopoulos W."/>
            <person name="He G."/>
            <person name="Johnson J."/>
            <person name="Nolan M."/>
            <person name="Tritt A."/>
            <person name="Barry K.W."/>
            <person name="Grigoriev I.V."/>
            <person name="Nagy L.G."/>
            <person name="Hibbett D."/>
            <person name="Henrissat B."/>
            <person name="Matheny P.B."/>
            <person name="Labbe J."/>
            <person name="Martin F.M."/>
        </authorList>
    </citation>
    <scope>NUCLEOTIDE SEQUENCE</scope>
    <source>
        <strain evidence="1">HHB10654</strain>
    </source>
</reference>
<evidence type="ECO:0000313" key="2">
    <source>
        <dbReference type="Proteomes" id="UP000814140"/>
    </source>
</evidence>
<protein>
    <submittedName>
        <fullName evidence="1">Thioredoxin-like protein</fullName>
    </submittedName>
</protein>
<organism evidence="1 2">
    <name type="scientific">Artomyces pyxidatus</name>
    <dbReference type="NCBI Taxonomy" id="48021"/>
    <lineage>
        <taxon>Eukaryota</taxon>
        <taxon>Fungi</taxon>
        <taxon>Dikarya</taxon>
        <taxon>Basidiomycota</taxon>
        <taxon>Agaricomycotina</taxon>
        <taxon>Agaricomycetes</taxon>
        <taxon>Russulales</taxon>
        <taxon>Auriscalpiaceae</taxon>
        <taxon>Artomyces</taxon>
    </lineage>
</organism>
<proteinExistence type="predicted"/>
<accession>A0ACB8TE00</accession>
<dbReference type="EMBL" id="MU277192">
    <property type="protein sequence ID" value="KAI0066639.1"/>
    <property type="molecule type" value="Genomic_DNA"/>
</dbReference>
<comment type="caution">
    <text evidence="1">The sequence shown here is derived from an EMBL/GenBank/DDBJ whole genome shotgun (WGS) entry which is preliminary data.</text>
</comment>
<keyword evidence="2" id="KW-1185">Reference proteome</keyword>
<sequence>MPVKDIMSAEEFHKAINSDKVTIVEFWATWCGPSKAILPTFENLSNEAHNSDIEFYKVDVDDQCDISQDQGIRALPTFVAFKKGQKIREVVGANSRVLESHIDSSSIYEYGGYKSLRLGRSIATMINYSMAPLSVSLFCC</sequence>
<reference evidence="1" key="1">
    <citation type="submission" date="2021-03" db="EMBL/GenBank/DDBJ databases">
        <authorList>
            <consortium name="DOE Joint Genome Institute"/>
            <person name="Ahrendt S."/>
            <person name="Looney B.P."/>
            <person name="Miyauchi S."/>
            <person name="Morin E."/>
            <person name="Drula E."/>
            <person name="Courty P.E."/>
            <person name="Chicoki N."/>
            <person name="Fauchery L."/>
            <person name="Kohler A."/>
            <person name="Kuo A."/>
            <person name="Labutti K."/>
            <person name="Pangilinan J."/>
            <person name="Lipzen A."/>
            <person name="Riley R."/>
            <person name="Andreopoulos W."/>
            <person name="He G."/>
            <person name="Johnson J."/>
            <person name="Barry K.W."/>
            <person name="Grigoriev I.V."/>
            <person name="Nagy L."/>
            <person name="Hibbett D."/>
            <person name="Henrissat B."/>
            <person name="Matheny P.B."/>
            <person name="Labbe J."/>
            <person name="Martin F."/>
        </authorList>
    </citation>
    <scope>NUCLEOTIDE SEQUENCE</scope>
    <source>
        <strain evidence="1">HHB10654</strain>
    </source>
</reference>
<evidence type="ECO:0000313" key="1">
    <source>
        <dbReference type="EMBL" id="KAI0066639.1"/>
    </source>
</evidence>
<dbReference type="Proteomes" id="UP000814140">
    <property type="component" value="Unassembled WGS sequence"/>
</dbReference>
<name>A0ACB8TE00_9AGAM</name>